<organism evidence="2">
    <name type="scientific">Candidatus Kentrum sp. UNK</name>
    <dbReference type="NCBI Taxonomy" id="2126344"/>
    <lineage>
        <taxon>Bacteria</taxon>
        <taxon>Pseudomonadati</taxon>
        <taxon>Pseudomonadota</taxon>
        <taxon>Gammaproteobacteria</taxon>
        <taxon>Candidatus Kentrum</taxon>
    </lineage>
</organism>
<accession>A0A451AZZ9</accession>
<reference evidence="2" key="1">
    <citation type="submission" date="2019-02" db="EMBL/GenBank/DDBJ databases">
        <authorList>
            <person name="Gruber-Vodicka R. H."/>
            <person name="Seah K. B. B."/>
        </authorList>
    </citation>
    <scope>NUCLEOTIDE SEQUENCE</scope>
    <source>
        <strain evidence="2">BECK_BY19</strain>
        <strain evidence="1">BECK_BY8</strain>
    </source>
</reference>
<evidence type="ECO:0000313" key="1">
    <source>
        <dbReference type="EMBL" id="VFK65627.1"/>
    </source>
</evidence>
<gene>
    <name evidence="1" type="ORF">BECKUNK1418G_GA0071005_106619</name>
    <name evidence="2" type="ORF">BECKUNK1418H_GA0071006_107319</name>
</gene>
<protein>
    <submittedName>
        <fullName evidence="2">Uncharacterized protein</fullName>
    </submittedName>
</protein>
<dbReference type="EMBL" id="CAADGD010000073">
    <property type="protein sequence ID" value="VFK71599.1"/>
    <property type="molecule type" value="Genomic_DNA"/>
</dbReference>
<dbReference type="EMBL" id="CAADFZ010000066">
    <property type="protein sequence ID" value="VFK65627.1"/>
    <property type="molecule type" value="Genomic_DNA"/>
</dbReference>
<sequence>MELSEVMKEIRLVPEDRLPEIYDFIHSFRQDSGTVWNDTAKIMGFAGCWRDLTEEEFKDFSQEIAARRRCFQREFVVETVID</sequence>
<dbReference type="AlphaFoldDB" id="A0A451AZZ9"/>
<proteinExistence type="predicted"/>
<evidence type="ECO:0000313" key="2">
    <source>
        <dbReference type="EMBL" id="VFK71599.1"/>
    </source>
</evidence>
<name>A0A451AZZ9_9GAMM</name>